<name>A0ACB8KCL4_CITSI</name>
<reference evidence="2" key="1">
    <citation type="journal article" date="2023" name="Hortic. Res.">
        <title>A chromosome-level phased genome enabling allele-level studies in sweet orange: a case study on citrus Huanglongbing tolerance.</title>
        <authorList>
            <person name="Wu B."/>
            <person name="Yu Q."/>
            <person name="Deng Z."/>
            <person name="Duan Y."/>
            <person name="Luo F."/>
            <person name="Gmitter F. Jr."/>
        </authorList>
    </citation>
    <scope>NUCLEOTIDE SEQUENCE [LARGE SCALE GENOMIC DNA]</scope>
    <source>
        <strain evidence="2">cv. Valencia</strain>
    </source>
</reference>
<protein>
    <submittedName>
        <fullName evidence="1">Uncharacterized protein</fullName>
    </submittedName>
</protein>
<evidence type="ECO:0000313" key="2">
    <source>
        <dbReference type="Proteomes" id="UP000829398"/>
    </source>
</evidence>
<evidence type="ECO:0000313" key="1">
    <source>
        <dbReference type="EMBL" id="KAH9752093.1"/>
    </source>
</evidence>
<gene>
    <name evidence="1" type="ORF">KPL71_014558</name>
</gene>
<proteinExistence type="predicted"/>
<sequence length="1843" mass="210575">MNGRKGLPVTARLAMLDTRFKQYQDAVIGTVLTTLHAGSVLLTFYPNFNLSLQDPNLPTTLKVQIQIQAPIQTSESMFERRQDGTVRMTFKPPPSAPQEPPRLSFTYSSMITAVQTAQEDLPITGFNSEGYPVYPAKHNGHFLWDAPGSGMCDPNCPCWDDWEEEDDDYATTRKKKPKKNKPSVPCHHCDPKPPSDPPPPPAPLPIYRKELKWIAKHCKSEIPSPLPNPTPIVQPLACMMFSSTSSDCSSSFPSLEPHTDPQRNVVSKPFIPSSITSTGHLEPPKPFESVLNWQTQNIETKVDSITAQMQQIYQNLQSRISQLDSELRAMLAHRYSGPEFDQKEREIRRLKAELAQIESEKQRPTLFTTSPPIPSIGPTYHPFASMLSPIKQYDPSKLFGMTHTLFRDNPLPPPPKPKPKPRPQPRPAPLHPSSLTIPGQPSPTSAPTSPPAPLLVPTQSKDKEPMYQFTAHTVDHSSTTDNQTSDSNLAVSDSPTDTDTESSASTSDSEKSYADITKILMAQPDQGQTSHTEPYVNIPSEVEEEIPESSATNQPSPAQTNPSSHKSSNGPWFTFDDLPSHKWRDRLNEMSAWIDLQMLRPGATTQSVLREFATRFTGALRDWFDSLGQYRQLQFVDLPEVSSALAVLHDQFLGDPSAVFEAARRDYLNMKCCSLNAKDLDFHYKRMSLLFYKLNGFNEPTLKHLAKTCLDKLCEQKQFFKELLKDKEPFRSACKKPYLQIKCHKKKDCDCSSKKKRHFQKFKTPEFSSKPRRSRKPYRFFRKKSSSSREFKRKQSSRCFICKRKGHYAKDCPNKRGKSIRLVEHLQATTDYSPAKDELEFYFSEQDEPNDETVFALQNSSDSDSDQSQVIFHQQSLSLDTTVPIPSIKLQIFPSKFQRPIPAIGLIDTGAQRSMLNPHILPSEYWTQSQEHFKAVNGKLFTTSLITKKPIGIQIFPNCVIWTKVIGSTLPNKDILLGFDILHQIQHLQIIPTGIRVKSMFKPFTDILKLYNLSETPQSYQDISTKLLSFCPESHSEFTHPNPLWKNTSFFIKLPFKLNEDINPTKATHPGMSPSDLLLAQQECSQLLAQGLIEPTSSQWACQAFYVEKHSEIVRGKKRLVIDYQPLNMFLQDDKFPLPRRQSMFTFLKNAQIFSKFDLKSGFWQLGIEPSERYKTAFCIPNAHFQWTVLPFGLKTAPSIFQKSMVQIFQPILHHALIYINDILLFPGSHDEHRQLLIQFYDILQSHGIMLSAKKSIIATDNVEFLGMIIKNGHYQPGKHIAQELLHFPDQQLSKRQIQQFLGIINYIRDFIPHIAQNPPPLKLITDGKCILQTDASDESWGAILLEEINGKEHFIAYASGHFSDTQKHYHSVFKEILAVKNGIKKFEYHLIGHHFLIRMDSSAFPNIFHFKGKTVPEKMLLRLKDWFSKYDFSVKHIKGSQNLIPDMLSRLSKPENPLTLFSTTYHFPIISMATSLPPEALTKKTFPFNKTFSSVFAIQEFARKALFRFFMKAYLVTNPFPFSTFHPENLFLTSLTLDPTRETTEDVLWYIWCLTVLYATKLILPISPTLEHLLNPDNATSLTWTLLEWFSPIPWWRKKLQQLSEIYNLERMPTPEAQMFTSVFIIHRPYFQHPDTNLFWTQDQVYEWFTAPHIAVIENDIQDVLHNYLCQLNHQPPPLKDISHTSLGPQHDLLMIPTPSAISKPKSTGIIIKEEKPDYTDFLFQDSQDPWDAFLPLSQHLHQFPQPTMDEPGPSEPGPSTQSSKRPAQPSKVDKATQTSPKYTPKCTPRDYNCPYPPCRGPSCKHPKLSKTFFQKHPHSGDTDPDETESSSEDEYMNLRSP</sequence>
<comment type="caution">
    <text evidence="1">The sequence shown here is derived from an EMBL/GenBank/DDBJ whole genome shotgun (WGS) entry which is preliminary data.</text>
</comment>
<organism evidence="1 2">
    <name type="scientific">Citrus sinensis</name>
    <name type="common">Sweet orange</name>
    <name type="synonym">Citrus aurantium var. sinensis</name>
    <dbReference type="NCBI Taxonomy" id="2711"/>
    <lineage>
        <taxon>Eukaryota</taxon>
        <taxon>Viridiplantae</taxon>
        <taxon>Streptophyta</taxon>
        <taxon>Embryophyta</taxon>
        <taxon>Tracheophyta</taxon>
        <taxon>Spermatophyta</taxon>
        <taxon>Magnoliopsida</taxon>
        <taxon>eudicotyledons</taxon>
        <taxon>Gunneridae</taxon>
        <taxon>Pentapetalae</taxon>
        <taxon>rosids</taxon>
        <taxon>malvids</taxon>
        <taxon>Sapindales</taxon>
        <taxon>Rutaceae</taxon>
        <taxon>Aurantioideae</taxon>
        <taxon>Citrus</taxon>
    </lineage>
</organism>
<keyword evidence="2" id="KW-1185">Reference proteome</keyword>
<dbReference type="EMBL" id="CM039174">
    <property type="protein sequence ID" value="KAH9752093.1"/>
    <property type="molecule type" value="Genomic_DNA"/>
</dbReference>
<accession>A0ACB8KCL4</accession>
<dbReference type="Proteomes" id="UP000829398">
    <property type="component" value="Chromosome 5"/>
</dbReference>